<accession>A0A0P0X974</accession>
<keyword evidence="4 5" id="KW-0134">Cell wall</keyword>
<evidence type="ECO:0000256" key="5">
    <source>
        <dbReference type="RuleBase" id="RU363114"/>
    </source>
</evidence>
<keyword evidence="8" id="KW-1185">Reference proteome</keyword>
<keyword evidence="6" id="KW-0812">Transmembrane</keyword>
<evidence type="ECO:0000313" key="8">
    <source>
        <dbReference type="Proteomes" id="UP000059680"/>
    </source>
</evidence>
<evidence type="ECO:0007829" key="9">
    <source>
        <dbReference type="PeptideAtlas" id="A0A0P0X974"/>
    </source>
</evidence>
<evidence type="ECO:0000256" key="6">
    <source>
        <dbReference type="SAM" id="Phobius"/>
    </source>
</evidence>
<keyword evidence="9 10" id="KW-1267">Proteomics identification</keyword>
<keyword evidence="5" id="KW-0961">Cell wall biogenesis/degradation</keyword>
<keyword evidence="6" id="KW-1133">Transmembrane helix</keyword>
<keyword evidence="5" id="KW-0378">Hydrolase</keyword>
<evidence type="ECO:0000313" key="7">
    <source>
        <dbReference type="EMBL" id="BAT02806.1"/>
    </source>
</evidence>
<dbReference type="AlphaFoldDB" id="A0A0P0X974"/>
<name>A0A0P0X974_ORYSJ</name>
<sequence>AAMDDLMAQGMRYANQALLSGCSAGGVSTILHCDEFRGLFSGSTNVKCLADAGMFLDFVDVSGQREMRDFFNGIVRLQVSATVHHVMILLFVMTVTLLLHVMLLLIYVRIYDTFEKKYFLNIFFSLMFS</sequence>
<protein>
    <recommendedName>
        <fullName evidence="5">Pectin acetylesterase</fullName>
        <ecNumber evidence="5">3.1.1.-</ecNumber>
    </recommendedName>
</protein>
<comment type="function">
    <text evidence="1 5">Hydrolyzes acetyl esters in homogalacturonan regions of pectin. In type I primary cell wall, galacturonic acid residues of pectin can be acetylated at the O-2 and O-3 positions. Decreasing the degree of acetylation of pectin gels in vitro alters their physical properties.</text>
</comment>
<evidence type="ECO:0000256" key="1">
    <source>
        <dbReference type="ARBA" id="ARBA00003534"/>
    </source>
</evidence>
<reference evidence="8" key="1">
    <citation type="journal article" date="2005" name="Nature">
        <title>The map-based sequence of the rice genome.</title>
        <authorList>
            <consortium name="International rice genome sequencing project (IRGSP)"/>
            <person name="Matsumoto T."/>
            <person name="Wu J."/>
            <person name="Kanamori H."/>
            <person name="Katayose Y."/>
            <person name="Fujisawa M."/>
            <person name="Namiki N."/>
            <person name="Mizuno H."/>
            <person name="Yamamoto K."/>
            <person name="Antonio B.A."/>
            <person name="Baba T."/>
            <person name="Sakata K."/>
            <person name="Nagamura Y."/>
            <person name="Aoki H."/>
            <person name="Arikawa K."/>
            <person name="Arita K."/>
            <person name="Bito T."/>
            <person name="Chiden Y."/>
            <person name="Fujitsuka N."/>
            <person name="Fukunaka R."/>
            <person name="Hamada M."/>
            <person name="Harada C."/>
            <person name="Hayashi A."/>
            <person name="Hijishita S."/>
            <person name="Honda M."/>
            <person name="Hosokawa S."/>
            <person name="Ichikawa Y."/>
            <person name="Idonuma A."/>
            <person name="Iijima M."/>
            <person name="Ikeda M."/>
            <person name="Ikeno M."/>
            <person name="Ito K."/>
            <person name="Ito S."/>
            <person name="Ito T."/>
            <person name="Ito Y."/>
            <person name="Ito Y."/>
            <person name="Iwabuchi A."/>
            <person name="Kamiya K."/>
            <person name="Karasawa W."/>
            <person name="Kurita K."/>
            <person name="Katagiri S."/>
            <person name="Kikuta A."/>
            <person name="Kobayashi H."/>
            <person name="Kobayashi N."/>
            <person name="Machita K."/>
            <person name="Maehara T."/>
            <person name="Masukawa M."/>
            <person name="Mizubayashi T."/>
            <person name="Mukai Y."/>
            <person name="Nagasaki H."/>
            <person name="Nagata Y."/>
            <person name="Naito S."/>
            <person name="Nakashima M."/>
            <person name="Nakama Y."/>
            <person name="Nakamichi Y."/>
            <person name="Nakamura M."/>
            <person name="Meguro A."/>
            <person name="Negishi M."/>
            <person name="Ohta I."/>
            <person name="Ohta T."/>
            <person name="Okamoto M."/>
            <person name="Ono N."/>
            <person name="Saji S."/>
            <person name="Sakaguchi M."/>
            <person name="Sakai K."/>
            <person name="Shibata M."/>
            <person name="Shimokawa T."/>
            <person name="Song J."/>
            <person name="Takazaki Y."/>
            <person name="Terasawa K."/>
            <person name="Tsugane M."/>
            <person name="Tsuji K."/>
            <person name="Ueda S."/>
            <person name="Waki K."/>
            <person name="Yamagata H."/>
            <person name="Yamamoto M."/>
            <person name="Yamamoto S."/>
            <person name="Yamane H."/>
            <person name="Yoshiki S."/>
            <person name="Yoshihara R."/>
            <person name="Yukawa K."/>
            <person name="Zhong H."/>
            <person name="Yano M."/>
            <person name="Yuan Q."/>
            <person name="Ouyang S."/>
            <person name="Liu J."/>
            <person name="Jones K.M."/>
            <person name="Gansberger K."/>
            <person name="Moffat K."/>
            <person name="Hill J."/>
            <person name="Bera J."/>
            <person name="Fadrosh D."/>
            <person name="Jin S."/>
            <person name="Johri S."/>
            <person name="Kim M."/>
            <person name="Overton L."/>
            <person name="Reardon M."/>
            <person name="Tsitrin T."/>
            <person name="Vuong H."/>
            <person name="Weaver B."/>
            <person name="Ciecko A."/>
            <person name="Tallon L."/>
            <person name="Jackson J."/>
            <person name="Pai G."/>
            <person name="Aken S.V."/>
            <person name="Utterback T."/>
            <person name="Reidmuller S."/>
            <person name="Feldblyum T."/>
            <person name="Hsiao J."/>
            <person name="Zismann V."/>
            <person name="Iobst S."/>
            <person name="de Vazeille A.R."/>
            <person name="Buell C.R."/>
            <person name="Ying K."/>
            <person name="Li Y."/>
            <person name="Lu T."/>
            <person name="Huang Y."/>
            <person name="Zhao Q."/>
            <person name="Feng Q."/>
            <person name="Zhang L."/>
            <person name="Zhu J."/>
            <person name="Weng Q."/>
            <person name="Mu J."/>
            <person name="Lu Y."/>
            <person name="Fan D."/>
            <person name="Liu Y."/>
            <person name="Guan J."/>
            <person name="Zhang Y."/>
            <person name="Yu S."/>
            <person name="Liu X."/>
            <person name="Zhang Y."/>
            <person name="Hong G."/>
            <person name="Han B."/>
            <person name="Choisne N."/>
            <person name="Demange N."/>
            <person name="Orjeda G."/>
            <person name="Samain S."/>
            <person name="Cattolico L."/>
            <person name="Pelletier E."/>
            <person name="Couloux A."/>
            <person name="Segurens B."/>
            <person name="Wincker P."/>
            <person name="D'Hont A."/>
            <person name="Scarpelli C."/>
            <person name="Weissenbach J."/>
            <person name="Salanoubat M."/>
            <person name="Quetier F."/>
            <person name="Yu Y."/>
            <person name="Kim H.R."/>
            <person name="Rambo T."/>
            <person name="Currie J."/>
            <person name="Collura K."/>
            <person name="Luo M."/>
            <person name="Yang T."/>
            <person name="Ammiraju J.S.S."/>
            <person name="Engler F."/>
            <person name="Soderlund C."/>
            <person name="Wing R.A."/>
            <person name="Palmer L.E."/>
            <person name="de la Bastide M."/>
            <person name="Spiegel L."/>
            <person name="Nascimento L."/>
            <person name="Zutavern T."/>
            <person name="O'Shaughnessy A."/>
            <person name="Dike S."/>
            <person name="Dedhia N."/>
            <person name="Preston R."/>
            <person name="Balija V."/>
            <person name="McCombie W.R."/>
            <person name="Chow T."/>
            <person name="Chen H."/>
            <person name="Chung M."/>
            <person name="Chen C."/>
            <person name="Shaw J."/>
            <person name="Wu H."/>
            <person name="Hsiao K."/>
            <person name="Chao Y."/>
            <person name="Chu M."/>
            <person name="Cheng C."/>
            <person name="Hour A."/>
            <person name="Lee P."/>
            <person name="Lin S."/>
            <person name="Lin Y."/>
            <person name="Liou J."/>
            <person name="Liu S."/>
            <person name="Hsing Y."/>
            <person name="Raghuvanshi S."/>
            <person name="Mohanty A."/>
            <person name="Bharti A.K."/>
            <person name="Gaur A."/>
            <person name="Gupta V."/>
            <person name="Kumar D."/>
            <person name="Ravi V."/>
            <person name="Vij S."/>
            <person name="Kapur A."/>
            <person name="Khurana P."/>
            <person name="Khurana P."/>
            <person name="Khurana J.P."/>
            <person name="Tyagi A.K."/>
            <person name="Gaikwad K."/>
            <person name="Singh A."/>
            <person name="Dalal V."/>
            <person name="Srivastava S."/>
            <person name="Dixit A."/>
            <person name="Pal A.K."/>
            <person name="Ghazi I.A."/>
            <person name="Yadav M."/>
            <person name="Pandit A."/>
            <person name="Bhargava A."/>
            <person name="Sureshbabu K."/>
            <person name="Batra K."/>
            <person name="Sharma T.R."/>
            <person name="Mohapatra T."/>
            <person name="Singh N.K."/>
            <person name="Messing J."/>
            <person name="Nelson A.B."/>
            <person name="Fuks G."/>
            <person name="Kavchok S."/>
            <person name="Keizer G."/>
            <person name="Linton E."/>
            <person name="Llaca V."/>
            <person name="Song R."/>
            <person name="Tanyolac B."/>
            <person name="Young S."/>
            <person name="Ho-Il K."/>
            <person name="Hahn J.H."/>
            <person name="Sangsakoo G."/>
            <person name="Vanavichit A."/>
            <person name="de Mattos Luiz.A.T."/>
            <person name="Zimmer P.D."/>
            <person name="Malone G."/>
            <person name="Dellagostin O."/>
            <person name="de Oliveira A.C."/>
            <person name="Bevan M."/>
            <person name="Bancroft I."/>
            <person name="Minx P."/>
            <person name="Cordum H."/>
            <person name="Wilson R."/>
            <person name="Cheng Z."/>
            <person name="Jin W."/>
            <person name="Jiang J."/>
            <person name="Leong S.A."/>
            <person name="Iwama H."/>
            <person name="Gojobori T."/>
            <person name="Itoh T."/>
            <person name="Niimura Y."/>
            <person name="Fujii Y."/>
            <person name="Habara T."/>
            <person name="Sakai H."/>
            <person name="Sato Y."/>
            <person name="Wilson G."/>
            <person name="Kumar K."/>
            <person name="McCouch S."/>
            <person name="Juretic N."/>
            <person name="Hoen D."/>
            <person name="Wright S."/>
            <person name="Bruskiewich R."/>
            <person name="Bureau T."/>
            <person name="Miyao A."/>
            <person name="Hirochika H."/>
            <person name="Nishikawa T."/>
            <person name="Kadowaki K."/>
            <person name="Sugiura M."/>
            <person name="Burr B."/>
            <person name="Sasaki T."/>
        </authorList>
    </citation>
    <scope>NUCLEOTIDE SEQUENCE [LARGE SCALE GENOMIC DNA]</scope>
    <source>
        <strain evidence="8">cv. Nipponbare</strain>
    </source>
</reference>
<evidence type="ECO:0000256" key="3">
    <source>
        <dbReference type="ARBA" id="ARBA00005784"/>
    </source>
</evidence>
<feature type="non-terminal residue" evidence="7">
    <location>
        <position position="1"/>
    </location>
</feature>
<reference evidence="7 8" key="2">
    <citation type="journal article" date="2013" name="Plant Cell Physiol.">
        <title>Rice Annotation Project Database (RAP-DB): an integrative and interactive database for rice genomics.</title>
        <authorList>
            <person name="Sakai H."/>
            <person name="Lee S.S."/>
            <person name="Tanaka T."/>
            <person name="Numa H."/>
            <person name="Kim J."/>
            <person name="Kawahara Y."/>
            <person name="Wakimoto H."/>
            <person name="Yang C.C."/>
            <person name="Iwamoto M."/>
            <person name="Abe T."/>
            <person name="Yamada Y."/>
            <person name="Muto A."/>
            <person name="Inokuchi H."/>
            <person name="Ikemura T."/>
            <person name="Matsumoto T."/>
            <person name="Sasaki T."/>
            <person name="Itoh T."/>
        </authorList>
    </citation>
    <scope>NUCLEOTIDE SEQUENCE [LARGE SCALE GENOMIC DNA]</scope>
    <source>
        <strain evidence="8">cv. Nipponbare</strain>
    </source>
</reference>
<dbReference type="PANTHER" id="PTHR21562">
    <property type="entry name" value="NOTUM-RELATED"/>
    <property type="match status" value="1"/>
</dbReference>
<dbReference type="EC" id="3.1.1.-" evidence="5"/>
<dbReference type="GO" id="GO:0071555">
    <property type="term" value="P:cell wall organization"/>
    <property type="evidence" value="ECO:0007669"/>
    <property type="project" value="UniProtKB-KW"/>
</dbReference>
<proteinExistence type="evidence at protein level"/>
<dbReference type="InterPro" id="IPR004963">
    <property type="entry name" value="PAE/NOTUM"/>
</dbReference>
<keyword evidence="6" id="KW-0472">Membrane</keyword>
<evidence type="ECO:0000256" key="2">
    <source>
        <dbReference type="ARBA" id="ARBA00004191"/>
    </source>
</evidence>
<dbReference type="ExpressionAtlas" id="A0A0P0X974">
    <property type="expression patterns" value="baseline and differential"/>
</dbReference>
<dbReference type="GO" id="GO:0016787">
    <property type="term" value="F:hydrolase activity"/>
    <property type="evidence" value="ECO:0007669"/>
    <property type="project" value="UniProtKB-KW"/>
</dbReference>
<reference evidence="7 8" key="3">
    <citation type="journal article" date="2013" name="Rice">
        <title>Improvement of the Oryza sativa Nipponbare reference genome using next generation sequence and optical map data.</title>
        <authorList>
            <person name="Kawahara Y."/>
            <person name="de la Bastide M."/>
            <person name="Hamilton J.P."/>
            <person name="Kanamori H."/>
            <person name="McCombie W.R."/>
            <person name="Ouyang S."/>
            <person name="Schwartz D.C."/>
            <person name="Tanaka T."/>
            <person name="Wu J."/>
            <person name="Zhou S."/>
            <person name="Childs K.L."/>
            <person name="Davidson R.M."/>
            <person name="Lin H."/>
            <person name="Quesada-Ocampo L."/>
            <person name="Vaillancourt B."/>
            <person name="Sakai H."/>
            <person name="Lee S.S."/>
            <person name="Kim J."/>
            <person name="Numa H."/>
            <person name="Itoh T."/>
            <person name="Buell C.R."/>
            <person name="Matsumoto T."/>
        </authorList>
    </citation>
    <scope>NUCLEOTIDE SEQUENCE [LARGE SCALE GENOMIC DNA]</scope>
    <source>
        <strain evidence="8">cv. Nipponbare</strain>
    </source>
</reference>
<evidence type="ECO:0000256" key="4">
    <source>
        <dbReference type="ARBA" id="ARBA00022512"/>
    </source>
</evidence>
<organism evidence="7 8">
    <name type="scientific">Oryza sativa subsp. japonica</name>
    <name type="common">Rice</name>
    <dbReference type="NCBI Taxonomy" id="39947"/>
    <lineage>
        <taxon>Eukaryota</taxon>
        <taxon>Viridiplantae</taxon>
        <taxon>Streptophyta</taxon>
        <taxon>Embryophyta</taxon>
        <taxon>Tracheophyta</taxon>
        <taxon>Spermatophyta</taxon>
        <taxon>Magnoliopsida</taxon>
        <taxon>Liliopsida</taxon>
        <taxon>Poales</taxon>
        <taxon>Poaceae</taxon>
        <taxon>BOP clade</taxon>
        <taxon>Oryzoideae</taxon>
        <taxon>Oryzeae</taxon>
        <taxon>Oryzinae</taxon>
        <taxon>Oryza</taxon>
        <taxon>Oryza sativa</taxon>
    </lineage>
</organism>
<keyword evidence="5" id="KW-0964">Secreted</keyword>
<dbReference type="PANTHER" id="PTHR21562:SF5">
    <property type="entry name" value="PECTIN ACETYLESTERASE 12"/>
    <property type="match status" value="1"/>
</dbReference>
<comment type="subcellular location">
    <subcellularLocation>
        <location evidence="2 5">Secreted</location>
        <location evidence="2 5">Cell wall</location>
    </subcellularLocation>
</comment>
<dbReference type="EMBL" id="AP014963">
    <property type="protein sequence ID" value="BAT02806.1"/>
    <property type="molecule type" value="Genomic_DNA"/>
</dbReference>
<evidence type="ECO:0007829" key="10">
    <source>
        <dbReference type="ProteomicsDB" id="A0A0P0X974"/>
    </source>
</evidence>
<feature type="transmembrane region" description="Helical" evidence="6">
    <location>
        <begin position="86"/>
        <end position="108"/>
    </location>
</feature>
<dbReference type="Gramene" id="Os07t0634600-02">
    <property type="protein sequence ID" value="Os07t0634600-02"/>
    <property type="gene ID" value="Os07g0634600"/>
</dbReference>
<comment type="similarity">
    <text evidence="3 5">Belongs to the pectinacetylesterase family.</text>
</comment>
<dbReference type="Pfam" id="PF03283">
    <property type="entry name" value="PAE"/>
    <property type="match status" value="1"/>
</dbReference>
<gene>
    <name evidence="7" type="ordered locus">Os07g0634600</name>
    <name evidence="7" type="ORF">OSNPB_070634600</name>
</gene>
<dbReference type="Proteomes" id="UP000059680">
    <property type="component" value="Chromosome 7"/>
</dbReference>